<dbReference type="InterPro" id="IPR052895">
    <property type="entry name" value="HetReg/Transcr_Mod"/>
</dbReference>
<sequence>MFSRSKKGAKQSSGRRFGLFKEKIDEANLFYHSPLDTSTDGIRLLTLDKAIDPEVSVTCSLQHVTFAQKPKYEALSYTWGAETAKKQISINGKEFEVGRNLYNALKHIRCANRDRVLWIDAICINQANVPEKNQQIRMMPFTYSRASQVLVYCGNYNMDWESFISRIESSQKCHDSIPLKIKRQLDNKYSSGHKLQTLIETYRGSLCKEPRDHIYGFIGLAIDCEDQFPIDYNKSLFEVWKDAILFKAADQDSPQHDHLRFAKTVQTLLGGQRIASRDDVQSEILMYMTAVDKVFDEQYRLVYSTINEDTAELMLPARLAGRISHFGPTYHEIISDTRKMVRWKSNITRFIPEDQLPSAREENDLFMEVLENVVEQDLAAVSGYDRTIA</sequence>
<dbReference type="EMBL" id="KN832891">
    <property type="protein sequence ID" value="KIM94230.1"/>
    <property type="molecule type" value="Genomic_DNA"/>
</dbReference>
<gene>
    <name evidence="2" type="ORF">OIDMADRAFT_149566</name>
</gene>
<dbReference type="OrthoDB" id="194358at2759"/>
<dbReference type="AlphaFoldDB" id="A0A0C3GDJ2"/>
<dbReference type="Proteomes" id="UP000054321">
    <property type="component" value="Unassembled WGS sequence"/>
</dbReference>
<reference evidence="2 3" key="1">
    <citation type="submission" date="2014-04" db="EMBL/GenBank/DDBJ databases">
        <authorList>
            <consortium name="DOE Joint Genome Institute"/>
            <person name="Kuo A."/>
            <person name="Martino E."/>
            <person name="Perotto S."/>
            <person name="Kohler A."/>
            <person name="Nagy L.G."/>
            <person name="Floudas D."/>
            <person name="Copeland A."/>
            <person name="Barry K.W."/>
            <person name="Cichocki N."/>
            <person name="Veneault-Fourrey C."/>
            <person name="LaButti K."/>
            <person name="Lindquist E.A."/>
            <person name="Lipzen A."/>
            <person name="Lundell T."/>
            <person name="Morin E."/>
            <person name="Murat C."/>
            <person name="Sun H."/>
            <person name="Tunlid A."/>
            <person name="Henrissat B."/>
            <person name="Grigoriev I.V."/>
            <person name="Hibbett D.S."/>
            <person name="Martin F."/>
            <person name="Nordberg H.P."/>
            <person name="Cantor M.N."/>
            <person name="Hua S.X."/>
        </authorList>
    </citation>
    <scope>NUCLEOTIDE SEQUENCE [LARGE SCALE GENOMIC DNA]</scope>
    <source>
        <strain evidence="2 3">Zn</strain>
    </source>
</reference>
<accession>A0A0C3GDJ2</accession>
<organism evidence="2 3">
    <name type="scientific">Oidiodendron maius (strain Zn)</name>
    <dbReference type="NCBI Taxonomy" id="913774"/>
    <lineage>
        <taxon>Eukaryota</taxon>
        <taxon>Fungi</taxon>
        <taxon>Dikarya</taxon>
        <taxon>Ascomycota</taxon>
        <taxon>Pezizomycotina</taxon>
        <taxon>Leotiomycetes</taxon>
        <taxon>Leotiomycetes incertae sedis</taxon>
        <taxon>Myxotrichaceae</taxon>
        <taxon>Oidiodendron</taxon>
    </lineage>
</organism>
<dbReference type="HOGENOM" id="CLU_709993_0_0_1"/>
<name>A0A0C3GDJ2_OIDMZ</name>
<reference evidence="3" key="2">
    <citation type="submission" date="2015-01" db="EMBL/GenBank/DDBJ databases">
        <title>Evolutionary Origins and Diversification of the Mycorrhizal Mutualists.</title>
        <authorList>
            <consortium name="DOE Joint Genome Institute"/>
            <consortium name="Mycorrhizal Genomics Consortium"/>
            <person name="Kohler A."/>
            <person name="Kuo A."/>
            <person name="Nagy L.G."/>
            <person name="Floudas D."/>
            <person name="Copeland A."/>
            <person name="Barry K.W."/>
            <person name="Cichocki N."/>
            <person name="Veneault-Fourrey C."/>
            <person name="LaButti K."/>
            <person name="Lindquist E.A."/>
            <person name="Lipzen A."/>
            <person name="Lundell T."/>
            <person name="Morin E."/>
            <person name="Murat C."/>
            <person name="Riley R."/>
            <person name="Ohm R."/>
            <person name="Sun H."/>
            <person name="Tunlid A."/>
            <person name="Henrissat B."/>
            <person name="Grigoriev I.V."/>
            <person name="Hibbett D.S."/>
            <person name="Martin F."/>
        </authorList>
    </citation>
    <scope>NUCLEOTIDE SEQUENCE [LARGE SCALE GENOMIC DNA]</scope>
    <source>
        <strain evidence="3">Zn</strain>
    </source>
</reference>
<dbReference type="InterPro" id="IPR010730">
    <property type="entry name" value="HET"/>
</dbReference>
<feature type="domain" description="Heterokaryon incompatibility" evidence="1">
    <location>
        <begin position="72"/>
        <end position="186"/>
    </location>
</feature>
<dbReference type="InParanoid" id="A0A0C3GDJ2"/>
<keyword evidence="3" id="KW-1185">Reference proteome</keyword>
<dbReference type="PANTHER" id="PTHR24148">
    <property type="entry name" value="ANKYRIN REPEAT DOMAIN-CONTAINING PROTEIN 39 HOMOLOG-RELATED"/>
    <property type="match status" value="1"/>
</dbReference>
<evidence type="ECO:0000259" key="1">
    <source>
        <dbReference type="Pfam" id="PF06985"/>
    </source>
</evidence>
<evidence type="ECO:0000313" key="2">
    <source>
        <dbReference type="EMBL" id="KIM94230.1"/>
    </source>
</evidence>
<evidence type="ECO:0000313" key="3">
    <source>
        <dbReference type="Proteomes" id="UP000054321"/>
    </source>
</evidence>
<proteinExistence type="predicted"/>
<dbReference type="PANTHER" id="PTHR24148:SF81">
    <property type="entry name" value="HETEROKARYON INCOMPATIBILITY DOMAIN-CONTAINING PROTEIN"/>
    <property type="match status" value="1"/>
</dbReference>
<dbReference type="Pfam" id="PF06985">
    <property type="entry name" value="HET"/>
    <property type="match status" value="1"/>
</dbReference>
<protein>
    <recommendedName>
        <fullName evidence="1">Heterokaryon incompatibility domain-containing protein</fullName>
    </recommendedName>
</protein>